<keyword evidence="11" id="KW-0067">ATP-binding</keyword>
<evidence type="ECO:0000259" key="15">
    <source>
        <dbReference type="SMART" id="SM00904"/>
    </source>
</evidence>
<keyword evidence="6" id="KW-0285">Flavoprotein</keyword>
<dbReference type="InterPro" id="IPR023465">
    <property type="entry name" value="Riboflavin_kinase_dom_sf"/>
</dbReference>
<dbReference type="Pfam" id="PF01687">
    <property type="entry name" value="Flavokinase"/>
    <property type="match status" value="1"/>
</dbReference>
<name>A0AAD5RPS0_9PEZI</name>
<dbReference type="PANTHER" id="PTHR22749:SF6">
    <property type="entry name" value="RIBOFLAVIN KINASE"/>
    <property type="match status" value="1"/>
</dbReference>
<dbReference type="SUPFAM" id="SSF82114">
    <property type="entry name" value="Riboflavin kinase-like"/>
    <property type="match status" value="1"/>
</dbReference>
<dbReference type="Gene3D" id="2.40.30.30">
    <property type="entry name" value="Riboflavin kinase-like"/>
    <property type="match status" value="1"/>
</dbReference>
<sequence>MTRPDLAGPDDGPVSPFPVCLSGKVIEGFGRGGKKVERPFDLDCNPWGILNCPTANLELPQTTLENLEFGVYFGWASLCLPSNHPDRRTPLRKRSRAESSAGANPLPDPSFPNLSADSSGVWALYPMVMSLGKNPFFNNKERSLEVHILHLFVQDFYGCDLRVMILGYIRPEANYESLEGLVNDIRIDCEVARRSLDRDGYSLKELTRATGRGKINGSWLVREADEKETSAWGVMMGKEGGITGELKKEEETGTGEA</sequence>
<protein>
    <recommendedName>
        <fullName evidence="5">Riboflavin kinase</fullName>
        <ecNumber evidence="4">2.7.1.26</ecNumber>
    </recommendedName>
    <alternativeName>
        <fullName evidence="12">Flavin mononucleotide kinase 1</fullName>
    </alternativeName>
</protein>
<evidence type="ECO:0000313" key="16">
    <source>
        <dbReference type="EMBL" id="KAJ2901386.1"/>
    </source>
</evidence>
<dbReference type="EC" id="2.7.1.26" evidence="4"/>
<keyword evidence="17" id="KW-1185">Reference proteome</keyword>
<comment type="pathway">
    <text evidence="2">Cofactor biosynthesis; FMN biosynthesis; FMN from riboflavin (ATP route): step 1/1.</text>
</comment>
<evidence type="ECO:0000256" key="2">
    <source>
        <dbReference type="ARBA" id="ARBA00005201"/>
    </source>
</evidence>
<evidence type="ECO:0000256" key="3">
    <source>
        <dbReference type="ARBA" id="ARBA00010108"/>
    </source>
</evidence>
<dbReference type="GO" id="GO:0009231">
    <property type="term" value="P:riboflavin biosynthetic process"/>
    <property type="evidence" value="ECO:0007669"/>
    <property type="project" value="InterPro"/>
</dbReference>
<organism evidence="16 17">
    <name type="scientific">Zalerion maritima</name>
    <dbReference type="NCBI Taxonomy" id="339359"/>
    <lineage>
        <taxon>Eukaryota</taxon>
        <taxon>Fungi</taxon>
        <taxon>Dikarya</taxon>
        <taxon>Ascomycota</taxon>
        <taxon>Pezizomycotina</taxon>
        <taxon>Sordariomycetes</taxon>
        <taxon>Lulworthiomycetidae</taxon>
        <taxon>Lulworthiales</taxon>
        <taxon>Lulworthiaceae</taxon>
        <taxon>Zalerion</taxon>
    </lineage>
</organism>
<feature type="domain" description="Riboflavin kinase" evidence="15">
    <location>
        <begin position="14"/>
        <end position="197"/>
    </location>
</feature>
<keyword evidence="8" id="KW-0808">Transferase</keyword>
<comment type="caution">
    <text evidence="16">The sequence shown here is derived from an EMBL/GenBank/DDBJ whole genome shotgun (WGS) entry which is preliminary data.</text>
</comment>
<keyword evidence="7" id="KW-0288">FMN</keyword>
<comment type="similarity">
    <text evidence="3">Belongs to the flavokinase family.</text>
</comment>
<evidence type="ECO:0000256" key="7">
    <source>
        <dbReference type="ARBA" id="ARBA00022643"/>
    </source>
</evidence>
<dbReference type="InterPro" id="IPR015865">
    <property type="entry name" value="Riboflavin_kinase_bac/euk"/>
</dbReference>
<keyword evidence="9" id="KW-0547">Nucleotide-binding</keyword>
<evidence type="ECO:0000256" key="14">
    <source>
        <dbReference type="SAM" id="MobiDB-lite"/>
    </source>
</evidence>
<dbReference type="SMART" id="SM00904">
    <property type="entry name" value="Flavokinase"/>
    <property type="match status" value="1"/>
</dbReference>
<evidence type="ECO:0000256" key="4">
    <source>
        <dbReference type="ARBA" id="ARBA00012105"/>
    </source>
</evidence>
<dbReference type="GO" id="GO:0005524">
    <property type="term" value="F:ATP binding"/>
    <property type="evidence" value="ECO:0007669"/>
    <property type="project" value="UniProtKB-KW"/>
</dbReference>
<dbReference type="GO" id="GO:0005739">
    <property type="term" value="C:mitochondrion"/>
    <property type="evidence" value="ECO:0007669"/>
    <property type="project" value="TreeGrafter"/>
</dbReference>
<reference evidence="16" key="1">
    <citation type="submission" date="2022-07" db="EMBL/GenBank/DDBJ databases">
        <title>Draft genome sequence of Zalerion maritima ATCC 34329, a (micro)plastics degrading marine fungus.</title>
        <authorList>
            <person name="Paco A."/>
            <person name="Goncalves M.F.M."/>
            <person name="Rocha-Santos T.A.P."/>
            <person name="Alves A."/>
        </authorList>
    </citation>
    <scope>NUCLEOTIDE SEQUENCE</scope>
    <source>
        <strain evidence="16">ATCC 34329</strain>
    </source>
</reference>
<evidence type="ECO:0000256" key="11">
    <source>
        <dbReference type="ARBA" id="ARBA00022840"/>
    </source>
</evidence>
<comment type="function">
    <text evidence="1">Catalyzes the phosphorylation of riboflavin (vitamin B2) to form flavin mononucleotide (FMN) coenzyme.</text>
</comment>
<dbReference type="Proteomes" id="UP001201980">
    <property type="component" value="Unassembled WGS sequence"/>
</dbReference>
<evidence type="ECO:0000256" key="5">
    <source>
        <dbReference type="ARBA" id="ARBA00017394"/>
    </source>
</evidence>
<evidence type="ECO:0000256" key="13">
    <source>
        <dbReference type="ARBA" id="ARBA00047880"/>
    </source>
</evidence>
<dbReference type="InterPro" id="IPR023468">
    <property type="entry name" value="Riboflavin_kinase"/>
</dbReference>
<evidence type="ECO:0000256" key="1">
    <source>
        <dbReference type="ARBA" id="ARBA00003572"/>
    </source>
</evidence>
<feature type="region of interest" description="Disordered" evidence="14">
    <location>
        <begin position="87"/>
        <end position="112"/>
    </location>
</feature>
<proteinExistence type="inferred from homology"/>
<dbReference type="PANTHER" id="PTHR22749">
    <property type="entry name" value="RIBOFLAVIN KINASE/FMN ADENYLYLTRANSFERASE"/>
    <property type="match status" value="1"/>
</dbReference>
<evidence type="ECO:0000256" key="10">
    <source>
        <dbReference type="ARBA" id="ARBA00022777"/>
    </source>
</evidence>
<dbReference type="GO" id="GO:0009398">
    <property type="term" value="P:FMN biosynthetic process"/>
    <property type="evidence" value="ECO:0007669"/>
    <property type="project" value="TreeGrafter"/>
</dbReference>
<dbReference type="AlphaFoldDB" id="A0AAD5RPS0"/>
<evidence type="ECO:0000256" key="8">
    <source>
        <dbReference type="ARBA" id="ARBA00022679"/>
    </source>
</evidence>
<evidence type="ECO:0000256" key="9">
    <source>
        <dbReference type="ARBA" id="ARBA00022741"/>
    </source>
</evidence>
<gene>
    <name evidence="16" type="ORF">MKZ38_001904</name>
</gene>
<evidence type="ECO:0000256" key="12">
    <source>
        <dbReference type="ARBA" id="ARBA00029960"/>
    </source>
</evidence>
<accession>A0AAD5RPS0</accession>
<evidence type="ECO:0000256" key="6">
    <source>
        <dbReference type="ARBA" id="ARBA00022630"/>
    </source>
</evidence>
<dbReference type="EMBL" id="JAKWBI020000154">
    <property type="protein sequence ID" value="KAJ2901386.1"/>
    <property type="molecule type" value="Genomic_DNA"/>
</dbReference>
<evidence type="ECO:0000313" key="17">
    <source>
        <dbReference type="Proteomes" id="UP001201980"/>
    </source>
</evidence>
<dbReference type="GO" id="GO:0008531">
    <property type="term" value="F:riboflavin kinase activity"/>
    <property type="evidence" value="ECO:0007669"/>
    <property type="project" value="UniProtKB-EC"/>
</dbReference>
<comment type="catalytic activity">
    <reaction evidence="13">
        <text>riboflavin + ATP = FMN + ADP + H(+)</text>
        <dbReference type="Rhea" id="RHEA:14357"/>
        <dbReference type="ChEBI" id="CHEBI:15378"/>
        <dbReference type="ChEBI" id="CHEBI:30616"/>
        <dbReference type="ChEBI" id="CHEBI:57986"/>
        <dbReference type="ChEBI" id="CHEBI:58210"/>
        <dbReference type="ChEBI" id="CHEBI:456216"/>
        <dbReference type="EC" id="2.7.1.26"/>
    </reaction>
</comment>
<keyword evidence="10 16" id="KW-0418">Kinase</keyword>